<comment type="caution">
    <text evidence="1">The sequence shown here is derived from an EMBL/GenBank/DDBJ whole genome shotgun (WGS) entry which is preliminary data.</text>
</comment>
<organism evidence="1 2">
    <name type="scientific">Amnibacterium kyonggiense</name>
    <dbReference type="NCBI Taxonomy" id="595671"/>
    <lineage>
        <taxon>Bacteria</taxon>
        <taxon>Bacillati</taxon>
        <taxon>Actinomycetota</taxon>
        <taxon>Actinomycetes</taxon>
        <taxon>Micrococcales</taxon>
        <taxon>Microbacteriaceae</taxon>
        <taxon>Amnibacterium</taxon>
    </lineage>
</organism>
<evidence type="ECO:0008006" key="3">
    <source>
        <dbReference type="Google" id="ProtNLM"/>
    </source>
</evidence>
<evidence type="ECO:0000313" key="1">
    <source>
        <dbReference type="EMBL" id="TDS75878.1"/>
    </source>
</evidence>
<keyword evidence="2" id="KW-1185">Reference proteome</keyword>
<dbReference type="RefSeq" id="WP_133767117.1">
    <property type="nucleotide sequence ID" value="NZ_BAAARP010000001.1"/>
</dbReference>
<dbReference type="AlphaFoldDB" id="A0A4V3EAC9"/>
<dbReference type="SUPFAM" id="SSF52058">
    <property type="entry name" value="L domain-like"/>
    <property type="match status" value="1"/>
</dbReference>
<name>A0A4V3EAC9_9MICO</name>
<accession>A0A4V3EAC9</accession>
<dbReference type="Gene3D" id="3.80.10.10">
    <property type="entry name" value="Ribonuclease Inhibitor"/>
    <property type="match status" value="1"/>
</dbReference>
<reference evidence="1 2" key="1">
    <citation type="submission" date="2019-03" db="EMBL/GenBank/DDBJ databases">
        <title>Genomic Encyclopedia of Archaeal and Bacterial Type Strains, Phase II (KMG-II): from individual species to whole genera.</title>
        <authorList>
            <person name="Goeker M."/>
        </authorList>
    </citation>
    <scope>NUCLEOTIDE SEQUENCE [LARGE SCALE GENOMIC DNA]</scope>
    <source>
        <strain evidence="1 2">DSM 24782</strain>
    </source>
</reference>
<dbReference type="Proteomes" id="UP000295344">
    <property type="component" value="Unassembled WGS sequence"/>
</dbReference>
<dbReference type="InterPro" id="IPR032675">
    <property type="entry name" value="LRR_dom_sf"/>
</dbReference>
<protein>
    <recommendedName>
        <fullName evidence="3">Leucine rich repeat (LRR) protein</fullName>
    </recommendedName>
</protein>
<gene>
    <name evidence="1" type="ORF">CLV52_2987</name>
</gene>
<evidence type="ECO:0000313" key="2">
    <source>
        <dbReference type="Proteomes" id="UP000295344"/>
    </source>
</evidence>
<proteinExistence type="predicted"/>
<dbReference type="OrthoDB" id="9815559at2"/>
<dbReference type="EMBL" id="SOAM01000003">
    <property type="protein sequence ID" value="TDS75878.1"/>
    <property type="molecule type" value="Genomic_DNA"/>
</dbReference>
<sequence>MSGLRLESGEYVELQAGTRPDELLAFVAAHHRIEDRHGRTPRGLRVQFDEPLPPHLLRAIGDAVEAFPEVEVYAYDRADPDLAWTALLPRVQRLSLSTMRTESFAPLSDLVELRELSLPETLSRRPSLAPLAALTRLEELGIPVHERGFEVVAGLPALRHLGLYASRAASFEALAGHRTLESLSFGFGRVRDLRPLSRIPHLRELGFWRVSRFEDEHAQALGELAGLESLSIADQPRITSLDPLTQAPAATMRRLELDGLRGLRSASFLERLPALEELMVLDSGAVPKVSPSSAPGTAGD</sequence>